<dbReference type="InterPro" id="IPR036061">
    <property type="entry name" value="CheW-like_dom_sf"/>
</dbReference>
<dbReference type="EMBL" id="UOFS01000042">
    <property type="protein sequence ID" value="VAX00135.1"/>
    <property type="molecule type" value="Genomic_DNA"/>
</dbReference>
<organism evidence="5">
    <name type="scientific">hydrothermal vent metagenome</name>
    <dbReference type="NCBI Taxonomy" id="652676"/>
    <lineage>
        <taxon>unclassified sequences</taxon>
        <taxon>metagenomes</taxon>
        <taxon>ecological metagenomes</taxon>
    </lineage>
</organism>
<dbReference type="PROSITE" id="PS50851">
    <property type="entry name" value="CHEW"/>
    <property type="match status" value="1"/>
</dbReference>
<proteinExistence type="predicted"/>
<name>A0A3B1B1E2_9ZZZZ</name>
<dbReference type="InterPro" id="IPR002545">
    <property type="entry name" value="CheW-lke_dom"/>
</dbReference>
<reference evidence="5" key="1">
    <citation type="submission" date="2018-06" db="EMBL/GenBank/DDBJ databases">
        <authorList>
            <person name="Zhirakovskaya E."/>
        </authorList>
    </citation>
    <scope>NUCLEOTIDE SEQUENCE</scope>
</reference>
<evidence type="ECO:0000259" key="4">
    <source>
        <dbReference type="PROSITE" id="PS50851"/>
    </source>
</evidence>
<dbReference type="InterPro" id="IPR039315">
    <property type="entry name" value="CheW"/>
</dbReference>
<feature type="domain" description="CheW-like" evidence="4">
    <location>
        <begin position="29"/>
        <end position="178"/>
    </location>
</feature>
<evidence type="ECO:0000256" key="1">
    <source>
        <dbReference type="ARBA" id="ARBA00004496"/>
    </source>
</evidence>
<dbReference type="Gene3D" id="2.40.50.180">
    <property type="entry name" value="CheA-289, Domain 4"/>
    <property type="match status" value="1"/>
</dbReference>
<dbReference type="PANTHER" id="PTHR22617">
    <property type="entry name" value="CHEMOTAXIS SENSOR HISTIDINE KINASE-RELATED"/>
    <property type="match status" value="1"/>
</dbReference>
<dbReference type="GO" id="GO:0006935">
    <property type="term" value="P:chemotaxis"/>
    <property type="evidence" value="ECO:0007669"/>
    <property type="project" value="InterPro"/>
</dbReference>
<dbReference type="GO" id="GO:0005829">
    <property type="term" value="C:cytosol"/>
    <property type="evidence" value="ECO:0007669"/>
    <property type="project" value="TreeGrafter"/>
</dbReference>
<accession>A0A3B1B1E2</accession>
<protein>
    <recommendedName>
        <fullName evidence="2">Chemotaxis protein CheW</fullName>
    </recommendedName>
</protein>
<dbReference type="Gene3D" id="2.30.30.40">
    <property type="entry name" value="SH3 Domains"/>
    <property type="match status" value="1"/>
</dbReference>
<keyword evidence="3" id="KW-0963">Cytoplasm</keyword>
<dbReference type="AlphaFoldDB" id="A0A3B1B1E2"/>
<evidence type="ECO:0000256" key="2">
    <source>
        <dbReference type="ARBA" id="ARBA00021483"/>
    </source>
</evidence>
<comment type="subcellular location">
    <subcellularLocation>
        <location evidence="1">Cytoplasm</location>
    </subcellularLocation>
</comment>
<dbReference type="PANTHER" id="PTHR22617:SF45">
    <property type="entry name" value="CHEMOTAXIS PROTEIN CHEW"/>
    <property type="match status" value="1"/>
</dbReference>
<evidence type="ECO:0000256" key="3">
    <source>
        <dbReference type="ARBA" id="ARBA00022490"/>
    </source>
</evidence>
<dbReference type="SUPFAM" id="SSF50341">
    <property type="entry name" value="CheW-like"/>
    <property type="match status" value="1"/>
</dbReference>
<sequence>MLERPLPDGYESEWASIFSVKKNRHVIGTKSVTIFRLGKEWMALPTTAIQEITDVRSVHSIPHQKTNVLRGLVNLRGQLKICISLGQLMEIEKAERYTGEKTKERIYERMIAVKHNGSQYVFLVSEVSGTFHYNEQDLKPAPATLSQAAGTYTQGILSWKQHAVACLDAELIFYSMEKKLA</sequence>
<evidence type="ECO:0000313" key="5">
    <source>
        <dbReference type="EMBL" id="VAX00135.1"/>
    </source>
</evidence>
<gene>
    <name evidence="5" type="ORF">MNBD_GAMMA22-1145</name>
</gene>
<dbReference type="Pfam" id="PF01584">
    <property type="entry name" value="CheW"/>
    <property type="match status" value="1"/>
</dbReference>
<dbReference type="SMART" id="SM00260">
    <property type="entry name" value="CheW"/>
    <property type="match status" value="1"/>
</dbReference>
<dbReference type="GO" id="GO:0007165">
    <property type="term" value="P:signal transduction"/>
    <property type="evidence" value="ECO:0007669"/>
    <property type="project" value="InterPro"/>
</dbReference>